<dbReference type="AlphaFoldDB" id="A0AAV5FSW1"/>
<comment type="caution">
    <text evidence="1">The sequence shown here is derived from an EMBL/GenBank/DDBJ whole genome shotgun (WGS) entry which is preliminary data.</text>
</comment>
<keyword evidence="2" id="KW-1185">Reference proteome</keyword>
<protein>
    <submittedName>
        <fullName evidence="1">Uncharacterized protein</fullName>
    </submittedName>
</protein>
<name>A0AAV5FSW1_ELECO</name>
<reference evidence="1" key="2">
    <citation type="submission" date="2021-12" db="EMBL/GenBank/DDBJ databases">
        <title>Resequencing data analysis of finger millet.</title>
        <authorList>
            <person name="Hatakeyama M."/>
            <person name="Aluri S."/>
            <person name="Balachadran M.T."/>
            <person name="Sivarajan S.R."/>
            <person name="Poveda L."/>
            <person name="Shimizu-Inatsugi R."/>
            <person name="Schlapbach R."/>
            <person name="Sreeman S.M."/>
            <person name="Shimizu K.K."/>
        </authorList>
    </citation>
    <scope>NUCLEOTIDE SEQUENCE</scope>
</reference>
<gene>
    <name evidence="1" type="primary">gb26541</name>
    <name evidence="1" type="ORF">PR202_gb26541</name>
</gene>
<sequence length="304" mass="33676">MRVRVPVDRALPVGVREGPVRVPGSPPQQAHQRGQVVLVDEALLPAHAEVAERLEAGVLGDGLEREGPVHLEPLRALAPLGQADVAAREEGPVPGPAAAVLVAVHEAGGGARQERVHGREVVDRDARLREEREPLVAQVQQRVREEPTLRFHQARVAPFRPLHASSEHGAEHKHNIPLRAATCEANYGTEHSKRYLAWDHAAVEHGVRRRRPGVGGMGVHVDGVEPLVPSEEFLPQGTQRQLSSHQEQEGNLGHAAFRRATDLGDQRRSPEQLLVGHVVHHAVRREEINQLRLRLLLRRRRGRR</sequence>
<accession>A0AAV5FSW1</accession>
<dbReference type="EMBL" id="BQKI01000095">
    <property type="protein sequence ID" value="GJN37570.1"/>
    <property type="molecule type" value="Genomic_DNA"/>
</dbReference>
<organism evidence="1 2">
    <name type="scientific">Eleusine coracana subsp. coracana</name>
    <dbReference type="NCBI Taxonomy" id="191504"/>
    <lineage>
        <taxon>Eukaryota</taxon>
        <taxon>Viridiplantae</taxon>
        <taxon>Streptophyta</taxon>
        <taxon>Embryophyta</taxon>
        <taxon>Tracheophyta</taxon>
        <taxon>Spermatophyta</taxon>
        <taxon>Magnoliopsida</taxon>
        <taxon>Liliopsida</taxon>
        <taxon>Poales</taxon>
        <taxon>Poaceae</taxon>
        <taxon>PACMAD clade</taxon>
        <taxon>Chloridoideae</taxon>
        <taxon>Cynodonteae</taxon>
        <taxon>Eleusininae</taxon>
        <taxon>Eleusine</taxon>
    </lineage>
</organism>
<reference evidence="1" key="1">
    <citation type="journal article" date="2018" name="DNA Res.">
        <title>Multiple hybrid de novo genome assembly of finger millet, an orphan allotetraploid crop.</title>
        <authorList>
            <person name="Hatakeyama M."/>
            <person name="Aluri S."/>
            <person name="Balachadran M.T."/>
            <person name="Sivarajan S.R."/>
            <person name="Patrignani A."/>
            <person name="Gruter S."/>
            <person name="Poveda L."/>
            <person name="Shimizu-Inatsugi R."/>
            <person name="Baeten J."/>
            <person name="Francoijs K.J."/>
            <person name="Nataraja K.N."/>
            <person name="Reddy Y.A.N."/>
            <person name="Phadnis S."/>
            <person name="Ravikumar R.L."/>
            <person name="Schlapbach R."/>
            <person name="Sreeman S.M."/>
            <person name="Shimizu K.K."/>
        </authorList>
    </citation>
    <scope>NUCLEOTIDE SEQUENCE</scope>
</reference>
<dbReference type="Proteomes" id="UP001054889">
    <property type="component" value="Unassembled WGS sequence"/>
</dbReference>
<evidence type="ECO:0000313" key="1">
    <source>
        <dbReference type="EMBL" id="GJN37570.1"/>
    </source>
</evidence>
<evidence type="ECO:0000313" key="2">
    <source>
        <dbReference type="Proteomes" id="UP001054889"/>
    </source>
</evidence>
<proteinExistence type="predicted"/>